<dbReference type="Proteomes" id="UP001521150">
    <property type="component" value="Unassembled WGS sequence"/>
</dbReference>
<organism evidence="2 3">
    <name type="scientific">Kibdelosporangium philippinense</name>
    <dbReference type="NCBI Taxonomy" id="211113"/>
    <lineage>
        <taxon>Bacteria</taxon>
        <taxon>Bacillati</taxon>
        <taxon>Actinomycetota</taxon>
        <taxon>Actinomycetes</taxon>
        <taxon>Pseudonocardiales</taxon>
        <taxon>Pseudonocardiaceae</taxon>
        <taxon>Kibdelosporangium</taxon>
    </lineage>
</organism>
<evidence type="ECO:0000313" key="2">
    <source>
        <dbReference type="EMBL" id="MCE7008822.1"/>
    </source>
</evidence>
<sequence length="175" mass="18887">MTDIPIEPARAVIHEQGWQSWSPSTSYRPGSPPHRPSTQTRRIGAWRAESFPAPDVYRGEGLIAVDPGDGPVHVIASADPVNSVPAIDVSIMDFRAVVTASSDDVVVTTYDGSVQEALARWADSVVSSLGLAAPRPAPTIWCSWYQYFTKVTEANVDSNLALMDRRGASGRRLPG</sequence>
<dbReference type="Gene3D" id="3.20.20.70">
    <property type="entry name" value="Aldolase class I"/>
    <property type="match status" value="1"/>
</dbReference>
<comment type="caution">
    <text evidence="2">The sequence shown here is derived from an EMBL/GenBank/DDBJ whole genome shotgun (WGS) entry which is preliminary data.</text>
</comment>
<dbReference type="EMBL" id="JAJVCN010000003">
    <property type="protein sequence ID" value="MCE7008822.1"/>
    <property type="molecule type" value="Genomic_DNA"/>
</dbReference>
<evidence type="ECO:0000313" key="3">
    <source>
        <dbReference type="Proteomes" id="UP001521150"/>
    </source>
</evidence>
<gene>
    <name evidence="2" type="ORF">LWC34_39330</name>
</gene>
<reference evidence="2 3" key="1">
    <citation type="submission" date="2021-12" db="EMBL/GenBank/DDBJ databases">
        <title>Genome sequence of Kibdelosporangium philippinense ATCC 49844.</title>
        <authorList>
            <person name="Fedorov E.A."/>
            <person name="Omeragic M."/>
            <person name="Shalygina K.F."/>
            <person name="Maclea K.S."/>
        </authorList>
    </citation>
    <scope>NUCLEOTIDE SEQUENCE [LARGE SCALE GENOMIC DNA]</scope>
    <source>
        <strain evidence="2 3">ATCC 49844</strain>
    </source>
</reference>
<protein>
    <submittedName>
        <fullName evidence="2">Uncharacterized protein</fullName>
    </submittedName>
</protein>
<dbReference type="InterPro" id="IPR013785">
    <property type="entry name" value="Aldolase_TIM"/>
</dbReference>
<evidence type="ECO:0000256" key="1">
    <source>
        <dbReference type="SAM" id="MobiDB-lite"/>
    </source>
</evidence>
<dbReference type="RefSeq" id="WP_233730285.1">
    <property type="nucleotide sequence ID" value="NZ_JAJVCN010000003.1"/>
</dbReference>
<accession>A0ABS8ZML9</accession>
<keyword evidence="3" id="KW-1185">Reference proteome</keyword>
<proteinExistence type="predicted"/>
<feature type="region of interest" description="Disordered" evidence="1">
    <location>
        <begin position="20"/>
        <end position="41"/>
    </location>
</feature>
<name>A0ABS8ZML9_9PSEU</name>